<dbReference type="EMBL" id="CAEZUX010000071">
    <property type="protein sequence ID" value="CAB4616142.1"/>
    <property type="molecule type" value="Genomic_DNA"/>
</dbReference>
<dbReference type="GO" id="GO:0003887">
    <property type="term" value="F:DNA-directed DNA polymerase activity"/>
    <property type="evidence" value="ECO:0007669"/>
    <property type="project" value="InterPro"/>
</dbReference>
<dbReference type="InterPro" id="IPR006054">
    <property type="entry name" value="DnaQ"/>
</dbReference>
<accession>A0A6J6HQM1</accession>
<evidence type="ECO:0000259" key="4">
    <source>
        <dbReference type="SMART" id="SM00479"/>
    </source>
</evidence>
<dbReference type="InterPro" id="IPR013520">
    <property type="entry name" value="Ribonucl_H"/>
</dbReference>
<protein>
    <submittedName>
        <fullName evidence="5">Unannotated protein</fullName>
    </submittedName>
</protein>
<dbReference type="CDD" id="cd17748">
    <property type="entry name" value="BRCT_DNA_ligase_like"/>
    <property type="match status" value="1"/>
</dbReference>
<reference evidence="5" key="1">
    <citation type="submission" date="2020-05" db="EMBL/GenBank/DDBJ databases">
        <authorList>
            <person name="Chiriac C."/>
            <person name="Salcher M."/>
            <person name="Ghai R."/>
            <person name="Kavagutti S V."/>
        </authorList>
    </citation>
    <scope>NUCLEOTIDE SEQUENCE</scope>
</reference>
<organism evidence="5">
    <name type="scientific">freshwater metagenome</name>
    <dbReference type="NCBI Taxonomy" id="449393"/>
    <lineage>
        <taxon>unclassified sequences</taxon>
        <taxon>metagenomes</taxon>
        <taxon>ecological metagenomes</taxon>
    </lineage>
</organism>
<dbReference type="InterPro" id="IPR012337">
    <property type="entry name" value="RNaseH-like_sf"/>
</dbReference>
<dbReference type="Pfam" id="PF00929">
    <property type="entry name" value="RNase_T"/>
    <property type="match status" value="1"/>
</dbReference>
<dbReference type="GO" id="GO:0003677">
    <property type="term" value="F:DNA binding"/>
    <property type="evidence" value="ECO:0007669"/>
    <property type="project" value="InterPro"/>
</dbReference>
<keyword evidence="1" id="KW-0540">Nuclease</keyword>
<gene>
    <name evidence="5" type="ORF">UFOPK1874_00727</name>
</gene>
<dbReference type="FunFam" id="3.30.420.10:FF:000045">
    <property type="entry name" value="3'-5' exonuclease DinG"/>
    <property type="match status" value="1"/>
</dbReference>
<dbReference type="PANTHER" id="PTHR30231">
    <property type="entry name" value="DNA POLYMERASE III SUBUNIT EPSILON"/>
    <property type="match status" value="1"/>
</dbReference>
<dbReference type="InterPro" id="IPR036397">
    <property type="entry name" value="RNaseH_sf"/>
</dbReference>
<name>A0A6J6HQM1_9ZZZZ</name>
<feature type="domain" description="Exonuclease" evidence="4">
    <location>
        <begin position="4"/>
        <end position="168"/>
    </location>
</feature>
<dbReference type="AlphaFoldDB" id="A0A6J6HQM1"/>
<dbReference type="SMART" id="SM00479">
    <property type="entry name" value="EXOIII"/>
    <property type="match status" value="1"/>
</dbReference>
<dbReference type="GO" id="GO:0006260">
    <property type="term" value="P:DNA replication"/>
    <property type="evidence" value="ECO:0007669"/>
    <property type="project" value="InterPro"/>
</dbReference>
<dbReference type="CDD" id="cd06127">
    <property type="entry name" value="DEDDh"/>
    <property type="match status" value="1"/>
</dbReference>
<dbReference type="SUPFAM" id="SSF53098">
    <property type="entry name" value="Ribonuclease H-like"/>
    <property type="match status" value="1"/>
</dbReference>
<evidence type="ECO:0000256" key="1">
    <source>
        <dbReference type="ARBA" id="ARBA00022722"/>
    </source>
</evidence>
<dbReference type="InterPro" id="IPR001357">
    <property type="entry name" value="BRCT_dom"/>
</dbReference>
<evidence type="ECO:0000313" key="5">
    <source>
        <dbReference type="EMBL" id="CAB4616142.1"/>
    </source>
</evidence>
<keyword evidence="3" id="KW-0269">Exonuclease</keyword>
<proteinExistence type="predicted"/>
<dbReference type="PANTHER" id="PTHR30231:SF4">
    <property type="entry name" value="PROTEIN NEN2"/>
    <property type="match status" value="1"/>
</dbReference>
<keyword evidence="2" id="KW-0378">Hydrolase</keyword>
<dbReference type="Pfam" id="PF00533">
    <property type="entry name" value="BRCT"/>
    <property type="match status" value="1"/>
</dbReference>
<dbReference type="Gene3D" id="3.40.50.10190">
    <property type="entry name" value="BRCT domain"/>
    <property type="match status" value="1"/>
</dbReference>
<evidence type="ECO:0000256" key="2">
    <source>
        <dbReference type="ARBA" id="ARBA00022801"/>
    </source>
</evidence>
<dbReference type="NCBIfam" id="TIGR00573">
    <property type="entry name" value="dnaq"/>
    <property type="match status" value="1"/>
</dbReference>
<dbReference type="GO" id="GO:0008408">
    <property type="term" value="F:3'-5' exonuclease activity"/>
    <property type="evidence" value="ECO:0007669"/>
    <property type="project" value="TreeGrafter"/>
</dbReference>
<dbReference type="Gene3D" id="3.30.420.10">
    <property type="entry name" value="Ribonuclease H-like superfamily/Ribonuclease H"/>
    <property type="match status" value="1"/>
</dbReference>
<evidence type="ECO:0000256" key="3">
    <source>
        <dbReference type="ARBA" id="ARBA00022839"/>
    </source>
</evidence>
<dbReference type="InterPro" id="IPR036420">
    <property type="entry name" value="BRCT_dom_sf"/>
</dbReference>
<sequence>MAIEFATLDFETTGLSSSIDRVIEVGVVRTDSEGNVLREFSSLVNPSRDVGRTDIHGITAGMLADAPTFQEMLGGLIDALDGAVLVAHNAAFDTRFLKAELLRCGIPDFETDSLCTLKLMLSGFPRGPRRLADCCEFFGIELGTTHCALDDARMASKLLHAVLTEIDVPVLPMHCRLEGHQVQPTRALPRESVSHPREKESTYLASLIEMLPPQGDSSLASAVNVAQYLNVLDDVLEDRKIEKSEAEYLIEFANELGLSQDRVAGLHAAYVANLCAVALRDDVVSDFERSDLSQVALLLGVSEWEELLTKRGPKEFAIGRMSGIPEGASVCFTGEMSLPRPVLSERAVNCGLIVKSGISKKLDLLVVADTDSMSGKAKKARELGTRIVSEAVFLAILEELPTS</sequence>
<dbReference type="SUPFAM" id="SSF52113">
    <property type="entry name" value="BRCT domain"/>
    <property type="match status" value="1"/>
</dbReference>